<feature type="signal peptide" evidence="2">
    <location>
        <begin position="1"/>
        <end position="25"/>
    </location>
</feature>
<name>A0ABS9K9V9_9BACT</name>
<dbReference type="Pfam" id="PF13349">
    <property type="entry name" value="DUF4097"/>
    <property type="match status" value="1"/>
</dbReference>
<dbReference type="InterPro" id="IPR025164">
    <property type="entry name" value="Toastrack_DUF4097"/>
</dbReference>
<evidence type="ECO:0000256" key="2">
    <source>
        <dbReference type="SAM" id="SignalP"/>
    </source>
</evidence>
<reference evidence="4" key="1">
    <citation type="submission" date="2022-01" db="EMBL/GenBank/DDBJ databases">
        <authorList>
            <person name="Wang Y."/>
        </authorList>
    </citation>
    <scope>NUCLEOTIDE SEQUENCE</scope>
    <source>
        <strain evidence="4">WB101</strain>
    </source>
</reference>
<keyword evidence="2" id="KW-0732">Signal</keyword>
<evidence type="ECO:0000256" key="1">
    <source>
        <dbReference type="SAM" id="MobiDB-lite"/>
    </source>
</evidence>
<feature type="domain" description="DUF4097" evidence="3">
    <location>
        <begin position="204"/>
        <end position="308"/>
    </location>
</feature>
<evidence type="ECO:0000313" key="5">
    <source>
        <dbReference type="Proteomes" id="UP001165366"/>
    </source>
</evidence>
<evidence type="ECO:0000313" key="4">
    <source>
        <dbReference type="EMBL" id="MCG2587636.1"/>
    </source>
</evidence>
<dbReference type="RefSeq" id="WP_237852479.1">
    <property type="nucleotide sequence ID" value="NZ_JAKLWS010000003.1"/>
</dbReference>
<feature type="region of interest" description="Disordered" evidence="1">
    <location>
        <begin position="289"/>
        <end position="310"/>
    </location>
</feature>
<feature type="compositionally biased region" description="Polar residues" evidence="1">
    <location>
        <begin position="299"/>
        <end position="310"/>
    </location>
</feature>
<protein>
    <submittedName>
        <fullName evidence="4">DUF4097 domain-containing protein</fullName>
    </submittedName>
</protein>
<dbReference type="PANTHER" id="PTHR34094:SF1">
    <property type="entry name" value="PROTEIN FAM185A"/>
    <property type="match status" value="1"/>
</dbReference>
<feature type="chain" id="PRO_5045445442" evidence="2">
    <location>
        <begin position="26"/>
        <end position="310"/>
    </location>
</feature>
<keyword evidence="5" id="KW-1185">Reference proteome</keyword>
<dbReference type="EMBL" id="JAKLWS010000003">
    <property type="protein sequence ID" value="MCG2587636.1"/>
    <property type="molecule type" value="Genomic_DNA"/>
</dbReference>
<proteinExistence type="predicted"/>
<accession>A0ABS9K9V9</accession>
<comment type="caution">
    <text evidence="4">The sequence shown here is derived from an EMBL/GenBank/DDBJ whole genome shotgun (WGS) entry which is preliminary data.</text>
</comment>
<dbReference type="Proteomes" id="UP001165366">
    <property type="component" value="Unassembled WGS sequence"/>
</dbReference>
<organism evidence="4 5">
    <name type="scientific">Rhodohalobacter sulfatireducens</name>
    <dbReference type="NCBI Taxonomy" id="2911366"/>
    <lineage>
        <taxon>Bacteria</taxon>
        <taxon>Pseudomonadati</taxon>
        <taxon>Balneolota</taxon>
        <taxon>Balneolia</taxon>
        <taxon>Balneolales</taxon>
        <taxon>Balneolaceae</taxon>
        <taxon>Rhodohalobacter</taxon>
    </lineage>
</organism>
<evidence type="ECO:0000259" key="3">
    <source>
        <dbReference type="Pfam" id="PF13349"/>
    </source>
</evidence>
<reference evidence="4" key="2">
    <citation type="submission" date="2024-05" db="EMBL/GenBank/DDBJ databases">
        <title>Rhodohalobacter halophilus gen. nov., sp. nov., a moderately halophilic member of the family Balneolaceae.</title>
        <authorList>
            <person name="Xia J."/>
        </authorList>
    </citation>
    <scope>NUCLEOTIDE SEQUENCE</scope>
    <source>
        <strain evidence="4">WB101</strain>
    </source>
</reference>
<dbReference type="PANTHER" id="PTHR34094">
    <property type="match status" value="1"/>
</dbReference>
<gene>
    <name evidence="4" type="ORF">L6773_03595</name>
</gene>
<sequence length="310" mass="32768">MIEKTYKAVVAFLVLVLSFVCSANAQNSDRAYRIDTFNTTDSPSVMIETSGGSIDVIGQNSGEVRVEMYVRRNGRYVDPSDTDLSDFDIEIDSNGNTVVAKADRRGRSGWSLFGGRNISISFVVFAPQGSAVTGNTSGGSVSAEYIMNSVNLRTSGGSVNLKDLSGETDARTSGGSINVENVSGTLSARTSGGSVSAYNVDGVADLRTSGGSIRLENISAKMSARTSGGSIRADFLSFSDDIELQTSGGSIHIDIQNASDFELDLSGNRVNTELRNFTGEFERDHIEGRIGNGGPKLTARTSGGSVNLDY</sequence>